<sequence>MKEYHYILPKDKRELNFLSAYRHETENYVKAEKIKLHQFFHHLNSSQAMCLNFFYPLIVEHQLSLVLKVLNLPDEQIEEAAFEHILPGGEKTNFDFYMKLKSGKEILFEIKYMEKGFGKSTSCETLERQYQNVYREMLTGKIRSGVDELEALGKNYQLLRNIAHLEWGDERLLVNICPGQNLKLHKEYKNVMDKIVVPELHKNIRMVTWESLLERMNDQLEEHPSFSNKLEKHYKEFEEKYLQVQ</sequence>
<accession>A0A3M8P7E4</accession>
<dbReference type="InterPro" id="IPR054333">
    <property type="entry name" value="REase-ARP-assoc"/>
</dbReference>
<protein>
    <submittedName>
        <fullName evidence="1">Uncharacterized protein</fullName>
    </submittedName>
</protein>
<dbReference type="AlphaFoldDB" id="A0A3M8P7E4"/>
<keyword evidence="2" id="KW-1185">Reference proteome</keyword>
<reference evidence="1 2" key="1">
    <citation type="journal article" date="2018" name="Int. J. Syst. Evol. Microbiol.">
        <title>Planococcus salinus sp. nov., a moderately halophilic bacterium isolated from a saline-alkali soil.</title>
        <authorList>
            <person name="Gan L."/>
        </authorList>
    </citation>
    <scope>NUCLEOTIDE SEQUENCE [LARGE SCALE GENOMIC DNA]</scope>
    <source>
        <strain evidence="1 2">LCB217</strain>
    </source>
</reference>
<dbReference type="Pfam" id="PF22558">
    <property type="entry name" value="REase-ARP"/>
    <property type="match status" value="1"/>
</dbReference>
<evidence type="ECO:0000313" key="1">
    <source>
        <dbReference type="EMBL" id="RNF39595.1"/>
    </source>
</evidence>
<comment type="caution">
    <text evidence="1">The sequence shown here is derived from an EMBL/GenBank/DDBJ whole genome shotgun (WGS) entry which is preliminary data.</text>
</comment>
<name>A0A3M8P7E4_9BACL</name>
<gene>
    <name evidence="1" type="ORF">EEX84_08975</name>
</gene>
<dbReference type="OrthoDB" id="5511528at2"/>
<evidence type="ECO:0000313" key="2">
    <source>
        <dbReference type="Proteomes" id="UP000275473"/>
    </source>
</evidence>
<organism evidence="1 2">
    <name type="scientific">Planococcus salinus</name>
    <dbReference type="NCBI Taxonomy" id="1848460"/>
    <lineage>
        <taxon>Bacteria</taxon>
        <taxon>Bacillati</taxon>
        <taxon>Bacillota</taxon>
        <taxon>Bacilli</taxon>
        <taxon>Bacillales</taxon>
        <taxon>Caryophanaceae</taxon>
        <taxon>Planococcus</taxon>
    </lineage>
</organism>
<dbReference type="Proteomes" id="UP000275473">
    <property type="component" value="Unassembled WGS sequence"/>
</dbReference>
<proteinExistence type="predicted"/>
<dbReference type="EMBL" id="RIAX01000005">
    <property type="protein sequence ID" value="RNF39595.1"/>
    <property type="molecule type" value="Genomic_DNA"/>
</dbReference>